<dbReference type="SUPFAM" id="SSF54637">
    <property type="entry name" value="Thioesterase/thiol ester dehydrase-isomerase"/>
    <property type="match status" value="1"/>
</dbReference>
<comment type="similarity">
    <text evidence="1">Belongs to the thioesterase PaaI family.</text>
</comment>
<accession>A0A9N9FHB4</accession>
<dbReference type="Gene3D" id="3.10.129.10">
    <property type="entry name" value="Hotdog Thioesterase"/>
    <property type="match status" value="1"/>
</dbReference>
<evidence type="ECO:0000256" key="2">
    <source>
        <dbReference type="ARBA" id="ARBA00022801"/>
    </source>
</evidence>
<dbReference type="InterPro" id="IPR039298">
    <property type="entry name" value="ACOT13"/>
</dbReference>
<protein>
    <submittedName>
        <fullName evidence="4">9620_t:CDS:1</fullName>
    </submittedName>
</protein>
<dbReference type="OrthoDB" id="46529at2759"/>
<evidence type="ECO:0000313" key="5">
    <source>
        <dbReference type="Proteomes" id="UP000789706"/>
    </source>
</evidence>
<name>A0A9N9FHB4_9GLOM</name>
<feature type="domain" description="Thioesterase" evidence="3">
    <location>
        <begin position="69"/>
        <end position="114"/>
    </location>
</feature>
<evidence type="ECO:0000259" key="3">
    <source>
        <dbReference type="Pfam" id="PF03061"/>
    </source>
</evidence>
<dbReference type="CDD" id="cd03443">
    <property type="entry name" value="PaaI_thioesterase"/>
    <property type="match status" value="1"/>
</dbReference>
<gene>
    <name evidence="4" type="ORF">DEBURN_LOCUS6286</name>
</gene>
<dbReference type="AlphaFoldDB" id="A0A9N9FHB4"/>
<dbReference type="InterPro" id="IPR006683">
    <property type="entry name" value="Thioestr_dom"/>
</dbReference>
<organism evidence="4 5">
    <name type="scientific">Diversispora eburnea</name>
    <dbReference type="NCBI Taxonomy" id="1213867"/>
    <lineage>
        <taxon>Eukaryota</taxon>
        <taxon>Fungi</taxon>
        <taxon>Fungi incertae sedis</taxon>
        <taxon>Mucoromycota</taxon>
        <taxon>Glomeromycotina</taxon>
        <taxon>Glomeromycetes</taxon>
        <taxon>Diversisporales</taxon>
        <taxon>Diversisporaceae</taxon>
        <taxon>Diversispora</taxon>
    </lineage>
</organism>
<dbReference type="InterPro" id="IPR029069">
    <property type="entry name" value="HotDog_dom_sf"/>
</dbReference>
<dbReference type="Pfam" id="PF03061">
    <property type="entry name" value="4HBT"/>
    <property type="match status" value="1"/>
</dbReference>
<reference evidence="4" key="1">
    <citation type="submission" date="2021-06" db="EMBL/GenBank/DDBJ databases">
        <authorList>
            <person name="Kallberg Y."/>
            <person name="Tangrot J."/>
            <person name="Rosling A."/>
        </authorList>
    </citation>
    <scope>NUCLEOTIDE SEQUENCE</scope>
    <source>
        <strain evidence="4">AZ414A</strain>
    </source>
</reference>
<evidence type="ECO:0000313" key="4">
    <source>
        <dbReference type="EMBL" id="CAG8534118.1"/>
    </source>
</evidence>
<keyword evidence="2" id="KW-0378">Hydrolase</keyword>
<sequence>MSKSNKELVQNYLSNYSSKNDFFLKTFFPRIKVILISNEKCVFEIIVKKEDCNDGGSVFGGLIASIIDIISTSTDMTISFLLPVKAGETIVCESYVYKIGKSLANIHTIIKEKSSGKIVASGQHTKFNDQLNKL</sequence>
<proteinExistence type="inferred from homology"/>
<dbReference type="PANTHER" id="PTHR21660:SF1">
    <property type="entry name" value="ACYL-COENZYME A THIOESTERASE 13"/>
    <property type="match status" value="1"/>
</dbReference>
<comment type="caution">
    <text evidence="4">The sequence shown here is derived from an EMBL/GenBank/DDBJ whole genome shotgun (WGS) entry which is preliminary data.</text>
</comment>
<evidence type="ECO:0000256" key="1">
    <source>
        <dbReference type="ARBA" id="ARBA00008324"/>
    </source>
</evidence>
<dbReference type="EMBL" id="CAJVPK010000631">
    <property type="protein sequence ID" value="CAG8534118.1"/>
    <property type="molecule type" value="Genomic_DNA"/>
</dbReference>
<keyword evidence="5" id="KW-1185">Reference proteome</keyword>
<dbReference type="GO" id="GO:0047617">
    <property type="term" value="F:fatty acyl-CoA hydrolase activity"/>
    <property type="evidence" value="ECO:0007669"/>
    <property type="project" value="InterPro"/>
</dbReference>
<dbReference type="PANTHER" id="PTHR21660">
    <property type="entry name" value="THIOESTERASE SUPERFAMILY MEMBER-RELATED"/>
    <property type="match status" value="1"/>
</dbReference>
<dbReference type="Proteomes" id="UP000789706">
    <property type="component" value="Unassembled WGS sequence"/>
</dbReference>